<dbReference type="GO" id="GO:0098609">
    <property type="term" value="P:cell-cell adhesion"/>
    <property type="evidence" value="ECO:0007669"/>
    <property type="project" value="TreeGrafter"/>
</dbReference>
<dbReference type="SMART" id="SM00409">
    <property type="entry name" value="IG"/>
    <property type="match status" value="8"/>
</dbReference>
<dbReference type="InterPro" id="IPR036179">
    <property type="entry name" value="Ig-like_dom_sf"/>
</dbReference>
<dbReference type="Gene3D" id="2.60.40.10">
    <property type="entry name" value="Immunoglobulins"/>
    <property type="match status" value="9"/>
</dbReference>
<accession>A0A553PLX9</accession>
<feature type="domain" description="Ig-like" evidence="11">
    <location>
        <begin position="812"/>
        <end position="896"/>
    </location>
</feature>
<dbReference type="PANTHER" id="PTHR11640">
    <property type="entry name" value="NEPHRIN"/>
    <property type="match status" value="1"/>
</dbReference>
<keyword evidence="10" id="KW-0732">Signal</keyword>
<evidence type="ECO:0000256" key="9">
    <source>
        <dbReference type="SAM" id="Phobius"/>
    </source>
</evidence>
<feature type="domain" description="Ig-like" evidence="11">
    <location>
        <begin position="901"/>
        <end position="964"/>
    </location>
</feature>
<evidence type="ECO:0000313" key="13">
    <source>
        <dbReference type="Proteomes" id="UP000318571"/>
    </source>
</evidence>
<dbReference type="CDD" id="cd00096">
    <property type="entry name" value="Ig"/>
    <property type="match status" value="2"/>
</dbReference>
<dbReference type="InterPro" id="IPR003598">
    <property type="entry name" value="Ig_sub2"/>
</dbReference>
<dbReference type="AlphaFoldDB" id="A0A553PLX9"/>
<keyword evidence="4 9" id="KW-0472">Membrane</keyword>
<evidence type="ECO:0000256" key="8">
    <source>
        <dbReference type="SAM" id="MobiDB-lite"/>
    </source>
</evidence>
<dbReference type="InterPro" id="IPR013783">
    <property type="entry name" value="Ig-like_fold"/>
</dbReference>
<evidence type="ECO:0000256" key="10">
    <source>
        <dbReference type="SAM" id="SignalP"/>
    </source>
</evidence>
<dbReference type="InterPro" id="IPR013106">
    <property type="entry name" value="Ig_V-set"/>
</dbReference>
<feature type="signal peptide" evidence="10">
    <location>
        <begin position="1"/>
        <end position="31"/>
    </location>
</feature>
<dbReference type="SMART" id="SM00408">
    <property type="entry name" value="IGc2"/>
    <property type="match status" value="4"/>
</dbReference>
<feature type="domain" description="Ig-like" evidence="11">
    <location>
        <begin position="282"/>
        <end position="378"/>
    </location>
</feature>
<feature type="domain" description="Ig-like" evidence="11">
    <location>
        <begin position="484"/>
        <end position="594"/>
    </location>
</feature>
<keyword evidence="6" id="KW-0325">Glycoprotein</keyword>
<dbReference type="SUPFAM" id="SSF48726">
    <property type="entry name" value="Immunoglobulin"/>
    <property type="match status" value="8"/>
</dbReference>
<keyword evidence="13" id="KW-1185">Reference proteome</keyword>
<organism evidence="12 13">
    <name type="scientific">Tigriopus californicus</name>
    <name type="common">Marine copepod</name>
    <dbReference type="NCBI Taxonomy" id="6832"/>
    <lineage>
        <taxon>Eukaryota</taxon>
        <taxon>Metazoa</taxon>
        <taxon>Ecdysozoa</taxon>
        <taxon>Arthropoda</taxon>
        <taxon>Crustacea</taxon>
        <taxon>Multicrustacea</taxon>
        <taxon>Hexanauplia</taxon>
        <taxon>Copepoda</taxon>
        <taxon>Harpacticoida</taxon>
        <taxon>Harpacticidae</taxon>
        <taxon>Tigriopus</taxon>
    </lineage>
</organism>
<keyword evidence="3 9" id="KW-1133">Transmembrane helix</keyword>
<evidence type="ECO:0000313" key="12">
    <source>
        <dbReference type="EMBL" id="TRY78683.1"/>
    </source>
</evidence>
<evidence type="ECO:0000256" key="1">
    <source>
        <dbReference type="ARBA" id="ARBA00004479"/>
    </source>
</evidence>
<feature type="domain" description="Ig-like" evidence="11">
    <location>
        <begin position="385"/>
        <end position="479"/>
    </location>
</feature>
<dbReference type="STRING" id="6832.A0A553PLX9"/>
<dbReference type="InterPro" id="IPR013162">
    <property type="entry name" value="CD80_C2-set"/>
</dbReference>
<name>A0A553PLX9_TIGCA</name>
<sequence length="1137" mass="126190">MTSLPNLLLSSCSLALACLLLLLNLSPATNAANNAYSEHRHPVIQQLQRSPPLNITAVTGISVDLRCKVKLHECGNFYSIEWYRHLPGNVNERVYVYRHHSGNAKSEGSWENRARHVYNAKRHAMRVSLYPTQLQDEAFYSCEITYEVDGPWFNDTCLTPQVTRLKVLGKPKFLAIALENGTNVDEHTVIGPYNEGSLLVLRCSAGGGRPIPEVTWWNGTQEISNSWHWRVEHENGTGNAKSEINVMLNRFNQGRRLVCSANSSALDQAMRTSVVVDMNLAPETLTMVPPTGPIVEGGRVTVTCIARGAKPAAYIYWNSEPELDLNDMHEEISQTGQTFETLNRLSFPAERKLTSLSCFASNSVLDDKKGLHLKQDTTINVKFAPEIESRSSVNLLESVHGEEISLVCRYHANPMLGTKVTWFLNGEPIDYELRGFAHESEDNSVLKITEVDKSAQGSYSCSARNEIGHSKRVEQATVLVEEKPQVVLTVEPDHPVSELLNANVTLKCQSERGEQFLAVKWYLDGELLKHVERPLECFVNETNEVIETADNTKCQMDPSKIILVNVRRTFHGNYSCRGRNRAGWGGMSSARQLQVMYPPTGARMTQKPSIVIKGRPFQLSCVPVDPGFPSADRVKWYHNGQEIKGQEGFLIGIKEAKAHSAGNYTCKPFNQVGIAAEVDIKEASANIEVHIAPKFLRNLKPITGAPIDKRYLRLVCEVECDPHCSIVWFHNNKPIPDNATHFQVRFHTHAPNPSTNTLLKVESILETDFRKWPPDGILRPARDNGNFSCRSSPNEVGAGVASHTQFRVHFPPRNITLTPRNQIISEGTHPSTLQCQSDAFPPAKFFWTFRGDSGDVRTRAGPILDFRHPITRDQAGYYTCVAVNDMGKLNDTVKIDVIYRPTCRLRKDITDNGQLITLKCMVQSYPSNVTYYWYYEDVPIPHANADHYTVPNGALGSYACSAQNMAGMCERIGIKVGDPAALLVAESDYTIVAFGVGVVVVLFIVILVGILVCRHHSVGKYPLQRSRTNGEVNHQIVPNDSKGGVEPPGNGVSMFTTTKTHLVPNHVTFATVNSPSSSGSRRGSRLSNGHSVNGNSNIGTLTKTRKLIDPKSPTIEVQFDEIQSESAAGLLNGLSRT</sequence>
<evidence type="ECO:0000256" key="3">
    <source>
        <dbReference type="ARBA" id="ARBA00022989"/>
    </source>
</evidence>
<gene>
    <name evidence="12" type="ORF">TCAL_06634</name>
</gene>
<dbReference type="InterPro" id="IPR003599">
    <property type="entry name" value="Ig_sub"/>
</dbReference>
<dbReference type="GO" id="GO:0005886">
    <property type="term" value="C:plasma membrane"/>
    <property type="evidence" value="ECO:0007669"/>
    <property type="project" value="TreeGrafter"/>
</dbReference>
<comment type="caution">
    <text evidence="12">The sequence shown here is derived from an EMBL/GenBank/DDBJ whole genome shotgun (WGS) entry which is preliminary data.</text>
</comment>
<feature type="compositionally biased region" description="Low complexity" evidence="8">
    <location>
        <begin position="1074"/>
        <end position="1091"/>
    </location>
</feature>
<protein>
    <recommendedName>
        <fullName evidence="11">Ig-like domain-containing protein</fullName>
    </recommendedName>
</protein>
<feature type="chain" id="PRO_5021894390" description="Ig-like domain-containing protein" evidence="10">
    <location>
        <begin position="32"/>
        <end position="1137"/>
    </location>
</feature>
<dbReference type="Pfam" id="PF13895">
    <property type="entry name" value="Ig_2"/>
    <property type="match status" value="1"/>
</dbReference>
<dbReference type="EMBL" id="VCGU01000003">
    <property type="protein sequence ID" value="TRY78683.1"/>
    <property type="molecule type" value="Genomic_DNA"/>
</dbReference>
<evidence type="ECO:0000256" key="7">
    <source>
        <dbReference type="ARBA" id="ARBA00023319"/>
    </source>
</evidence>
<reference evidence="12 13" key="1">
    <citation type="journal article" date="2018" name="Nat. Ecol. Evol.">
        <title>Genomic signatures of mitonuclear coevolution across populations of Tigriopus californicus.</title>
        <authorList>
            <person name="Barreto F.S."/>
            <person name="Watson E.T."/>
            <person name="Lima T.G."/>
            <person name="Willett C.S."/>
            <person name="Edmands S."/>
            <person name="Li W."/>
            <person name="Burton R.S."/>
        </authorList>
    </citation>
    <scope>NUCLEOTIDE SEQUENCE [LARGE SCALE GENOMIC DNA]</scope>
    <source>
        <strain evidence="12 13">San Diego</strain>
    </source>
</reference>
<dbReference type="PANTHER" id="PTHR11640:SF31">
    <property type="entry name" value="IRREGULAR CHIASM C-ROUGHEST PROTEIN-RELATED"/>
    <property type="match status" value="1"/>
</dbReference>
<keyword evidence="5" id="KW-1015">Disulfide bond</keyword>
<keyword evidence="2 9" id="KW-0812">Transmembrane</keyword>
<dbReference type="OMA" id="VERPLEC"/>
<feature type="transmembrane region" description="Helical" evidence="9">
    <location>
        <begin position="989"/>
        <end position="1013"/>
    </location>
</feature>
<dbReference type="InterPro" id="IPR007110">
    <property type="entry name" value="Ig-like_dom"/>
</dbReference>
<dbReference type="OrthoDB" id="6106100at2759"/>
<dbReference type="Pfam" id="PF13927">
    <property type="entry name" value="Ig_3"/>
    <property type="match status" value="2"/>
</dbReference>
<feature type="compositionally biased region" description="Polar residues" evidence="8">
    <location>
        <begin position="1092"/>
        <end position="1102"/>
    </location>
</feature>
<feature type="domain" description="Ig-like" evidence="11">
    <location>
        <begin position="171"/>
        <end position="275"/>
    </location>
</feature>
<dbReference type="GO" id="GO:0050839">
    <property type="term" value="F:cell adhesion molecule binding"/>
    <property type="evidence" value="ECO:0007669"/>
    <property type="project" value="TreeGrafter"/>
</dbReference>
<keyword evidence="7" id="KW-0393">Immunoglobulin domain</keyword>
<evidence type="ECO:0000256" key="6">
    <source>
        <dbReference type="ARBA" id="ARBA00023180"/>
    </source>
</evidence>
<evidence type="ECO:0000256" key="5">
    <source>
        <dbReference type="ARBA" id="ARBA00023157"/>
    </source>
</evidence>
<feature type="domain" description="Ig-like" evidence="11">
    <location>
        <begin position="599"/>
        <end position="684"/>
    </location>
</feature>
<feature type="domain" description="Ig-like" evidence="11">
    <location>
        <begin position="42"/>
        <end position="159"/>
    </location>
</feature>
<feature type="domain" description="Ig-like" evidence="11">
    <location>
        <begin position="693"/>
        <end position="807"/>
    </location>
</feature>
<dbReference type="GO" id="GO:0005911">
    <property type="term" value="C:cell-cell junction"/>
    <property type="evidence" value="ECO:0007669"/>
    <property type="project" value="TreeGrafter"/>
</dbReference>
<dbReference type="Pfam" id="PF08205">
    <property type="entry name" value="C2-set_2"/>
    <property type="match status" value="1"/>
</dbReference>
<dbReference type="PROSITE" id="PS50835">
    <property type="entry name" value="IG_LIKE"/>
    <property type="match status" value="9"/>
</dbReference>
<feature type="region of interest" description="Disordered" evidence="8">
    <location>
        <begin position="1071"/>
        <end position="1105"/>
    </location>
</feature>
<dbReference type="InterPro" id="IPR051275">
    <property type="entry name" value="Cell_adhesion_signaling"/>
</dbReference>
<proteinExistence type="predicted"/>
<dbReference type="Pfam" id="PF07686">
    <property type="entry name" value="V-set"/>
    <property type="match status" value="1"/>
</dbReference>
<evidence type="ECO:0000256" key="4">
    <source>
        <dbReference type="ARBA" id="ARBA00023136"/>
    </source>
</evidence>
<dbReference type="Proteomes" id="UP000318571">
    <property type="component" value="Chromosome 11"/>
</dbReference>
<comment type="subcellular location">
    <subcellularLocation>
        <location evidence="1">Membrane</location>
        <topology evidence="1">Single-pass type I membrane protein</topology>
    </subcellularLocation>
</comment>
<evidence type="ECO:0000256" key="2">
    <source>
        <dbReference type="ARBA" id="ARBA00022692"/>
    </source>
</evidence>
<evidence type="ECO:0000259" key="11">
    <source>
        <dbReference type="PROSITE" id="PS50835"/>
    </source>
</evidence>